<keyword evidence="2" id="KW-0378">Hydrolase</keyword>
<comment type="caution">
    <text evidence="2">The sequence shown here is derived from an EMBL/GenBank/DDBJ whole genome shotgun (WGS) entry which is preliminary data.</text>
</comment>
<dbReference type="AlphaFoldDB" id="M0DRC1"/>
<dbReference type="eggNOG" id="arCOG00428">
    <property type="taxonomic scope" value="Archaea"/>
</dbReference>
<organism evidence="2 3">
    <name type="scientific">Halorubrum saccharovorum DSM 1137</name>
    <dbReference type="NCBI Taxonomy" id="1227484"/>
    <lineage>
        <taxon>Archaea</taxon>
        <taxon>Methanobacteriati</taxon>
        <taxon>Methanobacteriota</taxon>
        <taxon>Stenosarchaea group</taxon>
        <taxon>Halobacteria</taxon>
        <taxon>Halobacteriales</taxon>
        <taxon>Haloferacaceae</taxon>
        <taxon>Halorubrum</taxon>
    </lineage>
</organism>
<evidence type="ECO:0000256" key="1">
    <source>
        <dbReference type="SAM" id="MobiDB-lite"/>
    </source>
</evidence>
<dbReference type="STRING" id="1227484.C471_12916"/>
<reference evidence="2 3" key="1">
    <citation type="journal article" date="2014" name="PLoS Genet.">
        <title>Phylogenetically driven sequencing of extremely halophilic archaea reveals strategies for static and dynamic osmo-response.</title>
        <authorList>
            <person name="Becker E.A."/>
            <person name="Seitzer P.M."/>
            <person name="Tritt A."/>
            <person name="Larsen D."/>
            <person name="Krusor M."/>
            <person name="Yao A.I."/>
            <person name="Wu D."/>
            <person name="Madern D."/>
            <person name="Eisen J.A."/>
            <person name="Darling A.E."/>
            <person name="Facciotti M.T."/>
        </authorList>
    </citation>
    <scope>NUCLEOTIDE SEQUENCE [LARGE SCALE GENOMIC DNA]</scope>
    <source>
        <strain evidence="2 3">DSM 1137</strain>
    </source>
</reference>
<protein>
    <submittedName>
        <fullName evidence="2">Exonuclease RecJ</fullName>
    </submittedName>
</protein>
<accession>M0DRC1</accession>
<dbReference type="EMBL" id="AOJE01000062">
    <property type="protein sequence ID" value="ELZ37388.1"/>
    <property type="molecule type" value="Genomic_DNA"/>
</dbReference>
<keyword evidence="2" id="KW-0540">Nuclease</keyword>
<keyword evidence="3" id="KW-1185">Reference proteome</keyword>
<dbReference type="Proteomes" id="UP000011514">
    <property type="component" value="Unassembled WGS sequence"/>
</dbReference>
<feature type="region of interest" description="Disordered" evidence="1">
    <location>
        <begin position="1"/>
        <end position="49"/>
    </location>
</feature>
<gene>
    <name evidence="2" type="ORF">C471_12916</name>
</gene>
<sequence>MTETTRHRVAANRRDAPTHGESIATDTTHRPTTAPHDRTHTMTEATSATPAPDALADALADAPFVRLVATADGDAVAAAGLLARALRTAGTPFQVRVSRDPIPADGDDAVAVTIGADRGPHALPGSGRPASTDAFAIARALGADPDPVVALAGVVAAGSVPGTDGSGDALEAAERSDRVRRRPGVALPTADLADGLAASTLVRTPYSGDGEAARAALAELGLPADLDDDAHRRLASLVAVDVADAEGASTRAASAVERALRPYATVGDAAPFETVGGYADVLDALAREAPGTGVALALDPDPGDELRTAALDAWRTHGLAAHRALDGATTGRYDGCFVARVDLEEDADAVLPTIARLLRDFRSPEPVAVAADEAAGRLAAAATAGGRAADDAATEPLGLGDACRSAAGEVGGDGWGTADRGGIAVDAADAADEADGVNESEATDGDITGALAALREAL</sequence>
<keyword evidence="2" id="KW-0269">Exonuclease</keyword>
<feature type="compositionally biased region" description="Basic and acidic residues" evidence="1">
    <location>
        <begin position="1"/>
        <end position="18"/>
    </location>
</feature>
<dbReference type="PATRIC" id="fig|1227484.4.peg.2547"/>
<dbReference type="GO" id="GO:0004527">
    <property type="term" value="F:exonuclease activity"/>
    <property type="evidence" value="ECO:0007669"/>
    <property type="project" value="UniProtKB-KW"/>
</dbReference>
<evidence type="ECO:0000313" key="2">
    <source>
        <dbReference type="EMBL" id="ELZ37388.1"/>
    </source>
</evidence>
<evidence type="ECO:0000313" key="3">
    <source>
        <dbReference type="Proteomes" id="UP000011514"/>
    </source>
</evidence>
<name>M0DRC1_9EURY</name>
<proteinExistence type="predicted"/>